<evidence type="ECO:0000313" key="3">
    <source>
        <dbReference type="EMBL" id="MCX8999191.1"/>
    </source>
</evidence>
<keyword evidence="2" id="KW-0456">Lyase</keyword>
<dbReference type="GO" id="GO:0005737">
    <property type="term" value="C:cytoplasm"/>
    <property type="evidence" value="ECO:0007669"/>
    <property type="project" value="TreeGrafter"/>
</dbReference>
<dbReference type="InterPro" id="IPR006840">
    <property type="entry name" value="ChaC"/>
</dbReference>
<dbReference type="EC" id="4.3.2.7" evidence="1"/>
<dbReference type="InterPro" id="IPR013024">
    <property type="entry name" value="GGCT-like"/>
</dbReference>
<dbReference type="SUPFAM" id="SSF110857">
    <property type="entry name" value="Gamma-glutamyl cyclotransferase-like"/>
    <property type="match status" value="1"/>
</dbReference>
<organism evidence="3 4">
    <name type="scientific">Ectorhizobium quercum</name>
    <dbReference type="NCBI Taxonomy" id="2965071"/>
    <lineage>
        <taxon>Bacteria</taxon>
        <taxon>Pseudomonadati</taxon>
        <taxon>Pseudomonadota</taxon>
        <taxon>Alphaproteobacteria</taxon>
        <taxon>Hyphomicrobiales</taxon>
        <taxon>Rhizobiaceae</taxon>
        <taxon>Ectorhizobium</taxon>
    </lineage>
</organism>
<dbReference type="GO" id="GO:0006751">
    <property type="term" value="P:glutathione catabolic process"/>
    <property type="evidence" value="ECO:0007669"/>
    <property type="project" value="InterPro"/>
</dbReference>
<dbReference type="InterPro" id="IPR036568">
    <property type="entry name" value="GGCT-like_sf"/>
</dbReference>
<evidence type="ECO:0000256" key="1">
    <source>
        <dbReference type="ARBA" id="ARBA00012344"/>
    </source>
</evidence>
<dbReference type="Gene3D" id="3.10.490.10">
    <property type="entry name" value="Gamma-glutamyl cyclotransferase-like"/>
    <property type="match status" value="1"/>
</dbReference>
<dbReference type="AlphaFoldDB" id="A0AAE3N2V6"/>
<dbReference type="PANTHER" id="PTHR12192">
    <property type="entry name" value="CATION TRANSPORT PROTEIN CHAC-RELATED"/>
    <property type="match status" value="1"/>
</dbReference>
<evidence type="ECO:0000256" key="2">
    <source>
        <dbReference type="ARBA" id="ARBA00023239"/>
    </source>
</evidence>
<gene>
    <name evidence="3" type="ORF">NOF55_18970</name>
</gene>
<reference evidence="3" key="1">
    <citation type="submission" date="2022-07" db="EMBL/GenBank/DDBJ databases">
        <title>Ectorhizobium quercum gen.nov., sp. nov.</title>
        <authorList>
            <person name="Ma T."/>
            <person name="Li Y."/>
        </authorList>
    </citation>
    <scope>NUCLEOTIDE SEQUENCE</scope>
    <source>
        <strain evidence="3">BDR2-2</strain>
    </source>
</reference>
<sequence>MDEFWVFGYGSLMWNPGFPHVESAKARLRGYRRSLCIYSWVHRGTESHPGLVLGLDRGGSCSGVAFRVAPEEWGSVLAYLRERELVTNVYKEKLLTLSLADGRRVGGVVYVADPAHAQYAGSPETEVAARIVDAASGISGPNDAYLFNTLTQLRAMGIHDHLLEEIARHVENLRSSGAGRSHSGEMHANGAKT</sequence>
<comment type="caution">
    <text evidence="3">The sequence shown here is derived from an EMBL/GenBank/DDBJ whole genome shotgun (WGS) entry which is preliminary data.</text>
</comment>
<dbReference type="GO" id="GO:0061928">
    <property type="term" value="F:glutathione specific gamma-glutamylcyclotransferase activity"/>
    <property type="evidence" value="ECO:0007669"/>
    <property type="project" value="UniProtKB-EC"/>
</dbReference>
<dbReference type="Proteomes" id="UP001208771">
    <property type="component" value="Unassembled WGS sequence"/>
</dbReference>
<evidence type="ECO:0000313" key="4">
    <source>
        <dbReference type="Proteomes" id="UP001208771"/>
    </source>
</evidence>
<dbReference type="Pfam" id="PF04752">
    <property type="entry name" value="ChaC"/>
    <property type="match status" value="1"/>
</dbReference>
<proteinExistence type="predicted"/>
<dbReference type="RefSeq" id="WP_306412692.1">
    <property type="nucleotide sequence ID" value="NZ_JANFPI010000007.1"/>
</dbReference>
<dbReference type="CDD" id="cd06661">
    <property type="entry name" value="GGCT_like"/>
    <property type="match status" value="1"/>
</dbReference>
<name>A0AAE3N2V6_9HYPH</name>
<dbReference type="PANTHER" id="PTHR12192:SF2">
    <property type="entry name" value="GLUTATHIONE-SPECIFIC GAMMA-GLUTAMYLCYCLOTRANSFERASE 2"/>
    <property type="match status" value="1"/>
</dbReference>
<dbReference type="EMBL" id="JANFPI010000007">
    <property type="protein sequence ID" value="MCX8999191.1"/>
    <property type="molecule type" value="Genomic_DNA"/>
</dbReference>
<accession>A0AAE3N2V6</accession>
<keyword evidence="4" id="KW-1185">Reference proteome</keyword>
<protein>
    <recommendedName>
        <fullName evidence="1">glutathione-specific gamma-glutamylcyclotransferase</fullName>
        <ecNumber evidence="1">4.3.2.7</ecNumber>
    </recommendedName>
</protein>